<keyword evidence="3" id="KW-1185">Reference proteome</keyword>
<reference evidence="3" key="1">
    <citation type="journal article" date="2019" name="Int. J. Syst. Evol. Microbiol.">
        <title>The Global Catalogue of Microorganisms (GCM) 10K type strain sequencing project: providing services to taxonomists for standard genome sequencing and annotation.</title>
        <authorList>
            <consortium name="The Broad Institute Genomics Platform"/>
            <consortium name="The Broad Institute Genome Sequencing Center for Infectious Disease"/>
            <person name="Wu L."/>
            <person name="Ma J."/>
        </authorList>
    </citation>
    <scope>NUCLEOTIDE SEQUENCE [LARGE SCALE GENOMIC DNA]</scope>
    <source>
        <strain evidence="3">JCM 13501</strain>
    </source>
</reference>
<evidence type="ECO:0000313" key="3">
    <source>
        <dbReference type="Proteomes" id="UP000616499"/>
    </source>
</evidence>
<evidence type="ECO:0000259" key="1">
    <source>
        <dbReference type="Pfam" id="PF11575"/>
    </source>
</evidence>
<dbReference type="InterPro" id="IPR023998">
    <property type="entry name" value="FCR-like"/>
</dbReference>
<dbReference type="NCBIfam" id="TIGR03950">
    <property type="entry name" value="sidero_Fe_reduc"/>
    <property type="match status" value="1"/>
</dbReference>
<accession>A0ABQ2GKN2</accession>
<name>A0ABQ2GKN2_9PSED</name>
<evidence type="ECO:0000313" key="2">
    <source>
        <dbReference type="EMBL" id="GGM00227.1"/>
    </source>
</evidence>
<proteinExistence type="predicted"/>
<protein>
    <submittedName>
        <fullName evidence="2">Siderophore ferric iron reductase</fullName>
    </submittedName>
</protein>
<feature type="domain" description="Ferric siderophore reductase C-terminal" evidence="1">
    <location>
        <begin position="223"/>
        <end position="243"/>
    </location>
</feature>
<comment type="caution">
    <text evidence="2">The sequence shown here is derived from an EMBL/GenBank/DDBJ whole genome shotgun (WGS) entry which is preliminary data.</text>
</comment>
<dbReference type="InterPro" id="IPR024726">
    <property type="entry name" value="FhuF_C"/>
</dbReference>
<gene>
    <name evidence="2" type="primary">alcD</name>
    <name evidence="2" type="ORF">GCM10009425_09170</name>
</gene>
<dbReference type="Proteomes" id="UP000616499">
    <property type="component" value="Unassembled WGS sequence"/>
</dbReference>
<dbReference type="Pfam" id="PF11575">
    <property type="entry name" value="FhuF_C"/>
    <property type="match status" value="1"/>
</dbReference>
<organism evidence="2 3">
    <name type="scientific">Pseudomonas asuensis</name>
    <dbReference type="NCBI Taxonomy" id="1825787"/>
    <lineage>
        <taxon>Bacteria</taxon>
        <taxon>Pseudomonadati</taxon>
        <taxon>Pseudomonadota</taxon>
        <taxon>Gammaproteobacteria</taxon>
        <taxon>Pseudomonadales</taxon>
        <taxon>Pseudomonadaceae</taxon>
        <taxon>Pseudomonas</taxon>
    </lineage>
</organism>
<sequence>MFWVRRMTIQVKTDLTRLLDLSALSYLGLKGNIGPAGPNDLACGTAENQVRIAALYDHWQQAHPEAGPHYWSARCWTLMVWQPIYLTILGVHLGRCVPSLDKFAQRVNQGFVAGFHLHDHCPYIADQDTLIRIAAEQLHGLCERQLEEAGTVFKLNPKMARRLAADCVLAALLYVQNNQRERLCNARMRTLEHVWLEALGLKDNSELICIQLDDGQERLALGRKVCCQHFRRTDGELCSTCPKLKQEERIARLRQELSLEAATH</sequence>
<dbReference type="EMBL" id="BMNW01000002">
    <property type="protein sequence ID" value="GGM00227.1"/>
    <property type="molecule type" value="Genomic_DNA"/>
</dbReference>